<evidence type="ECO:0000256" key="8">
    <source>
        <dbReference type="SAM" id="SignalP"/>
    </source>
</evidence>
<dbReference type="MEROPS" id="S45.002"/>
<dbReference type="InterPro" id="IPR023343">
    <property type="entry name" value="Penicillin_amidase_dom1"/>
</dbReference>
<feature type="active site" description="Nucleophile" evidence="5">
    <location>
        <position position="178"/>
    </location>
</feature>
<dbReference type="Gene3D" id="3.60.20.10">
    <property type="entry name" value="Glutamine Phosphoribosylpyrophosphate, subunit 1, domain 1"/>
    <property type="match status" value="1"/>
</dbReference>
<keyword evidence="3 9" id="KW-0378">Hydrolase</keyword>
<dbReference type="InterPro" id="IPR043146">
    <property type="entry name" value="Penicillin_amidase_N_B-knob"/>
</dbReference>
<dbReference type="Gene3D" id="1.10.1400.10">
    <property type="match status" value="1"/>
</dbReference>
<dbReference type="GO" id="GO:0017000">
    <property type="term" value="P:antibiotic biosynthetic process"/>
    <property type="evidence" value="ECO:0007669"/>
    <property type="project" value="InterPro"/>
</dbReference>
<evidence type="ECO:0000256" key="5">
    <source>
        <dbReference type="PIRSR" id="PIRSR001227-1"/>
    </source>
</evidence>
<keyword evidence="2 8" id="KW-0732">Signal</keyword>
<feature type="region of interest" description="Disordered" evidence="7">
    <location>
        <begin position="160"/>
        <end position="179"/>
    </location>
</feature>
<keyword evidence="6" id="KW-0106">Calcium</keyword>
<evidence type="ECO:0000256" key="3">
    <source>
        <dbReference type="ARBA" id="ARBA00022801"/>
    </source>
</evidence>
<dbReference type="eggNOG" id="COG2366">
    <property type="taxonomic scope" value="Bacteria"/>
</dbReference>
<dbReference type="EC" id="3.5.1.11" evidence="9"/>
<sequence precursor="true">MRRQVLALLLLTTAAAARGPVTIYRDTYGVPHIYGKTDADAAFGLMYAQAEDNFWQLEEDYIRLLGRAAEIEGPRGLNNDILVRAYEATKHAKDHYAHGNAKVRALCDAFAAGVNAYIKQHPEKPRLIRQWEPWFILMEEHRGPAGTGITAAERARAFPSLAGPTSDTGTPEDPDEGSNMWAVAPSRTTTRHAMLLINPHVGFFGGGQRYEAHLHSGEGLDVSGFAILGTPYIRSGRNRYLGWSHTNNYASTADVYLEKFDDPSDPLSYRYGNGRRKAVEWSEEIPVKTASGMEEWRVTFRKTHHGPILGMRPGVGLAVRSAATEGGVMEQRWAMAKARNLREFQAALARITLTGSNTIYADVAGNIYYLHGNAIPKRSVKFDWSKPVDGSDPETEWQGLHALADLPQVLNPRSGWLQNCNSTPFLTSGPDDNPAAARYPAYMAPEPDTPRSQRSRAILAGDHRFTFAEWTKLGLDTKIGIAAQRVPELLAEFAKLPPADAAKVADLVAEIRDWDQVGRNDSVATTLFVRTATLARSGGQIAALEQVKAALEAAWGTWKVPWGDVNRLQRVHTSGTEEQFSDARPSVPVPGAPSFTGTIFTFGTREVPGQKRMYGTVGDTYVSVVDFGKRPEAHSLLVLGESADRQSEHYADQAALYSTQHFKPAWFELGDIRKHTERKYKVIYASSAK</sequence>
<dbReference type="SUPFAM" id="SSF56235">
    <property type="entry name" value="N-terminal nucleophile aminohydrolases (Ntn hydrolases)"/>
    <property type="match status" value="1"/>
</dbReference>
<dbReference type="HOGENOM" id="CLU_021155_0_0_0"/>
<keyword evidence="6" id="KW-0479">Metal-binding</keyword>
<dbReference type="InterPro" id="IPR002692">
    <property type="entry name" value="S45"/>
</dbReference>
<dbReference type="GO" id="GO:0008953">
    <property type="term" value="F:penicillin amidase activity"/>
    <property type="evidence" value="ECO:0007669"/>
    <property type="project" value="UniProtKB-EC"/>
</dbReference>
<accession>Q02BF5</accession>
<dbReference type="PANTHER" id="PTHR34218:SF3">
    <property type="entry name" value="ACYL-HOMOSERINE LACTONE ACYLASE PVDQ"/>
    <property type="match status" value="1"/>
</dbReference>
<evidence type="ECO:0000256" key="7">
    <source>
        <dbReference type="SAM" id="MobiDB-lite"/>
    </source>
</evidence>
<dbReference type="EMBL" id="CP000473">
    <property type="protein sequence ID" value="ABJ81611.1"/>
    <property type="molecule type" value="Genomic_DNA"/>
</dbReference>
<comment type="cofactor">
    <cofactor evidence="6">
        <name>Ca(2+)</name>
        <dbReference type="ChEBI" id="CHEBI:29108"/>
    </cofactor>
    <text evidence="6">Binds 1 Ca(2+) ion per dimer.</text>
</comment>
<evidence type="ECO:0000256" key="6">
    <source>
        <dbReference type="PIRSR" id="PIRSR001227-2"/>
    </source>
</evidence>
<dbReference type="KEGG" id="sus:Acid_0605"/>
<dbReference type="Gene3D" id="2.30.120.10">
    <property type="match status" value="1"/>
</dbReference>
<keyword evidence="4" id="KW-0865">Zymogen</keyword>
<dbReference type="OrthoDB" id="9759796at2"/>
<organism evidence="9">
    <name type="scientific">Solibacter usitatus (strain Ellin6076)</name>
    <dbReference type="NCBI Taxonomy" id="234267"/>
    <lineage>
        <taxon>Bacteria</taxon>
        <taxon>Pseudomonadati</taxon>
        <taxon>Acidobacteriota</taxon>
        <taxon>Terriglobia</taxon>
        <taxon>Bryobacterales</taxon>
        <taxon>Solibacteraceae</taxon>
        <taxon>Candidatus Solibacter</taxon>
    </lineage>
</organism>
<feature type="signal peptide" evidence="8">
    <location>
        <begin position="1"/>
        <end position="17"/>
    </location>
</feature>
<dbReference type="PIRSF" id="PIRSF001227">
    <property type="entry name" value="Pen_acylase"/>
    <property type="match status" value="1"/>
</dbReference>
<evidence type="ECO:0000256" key="1">
    <source>
        <dbReference type="ARBA" id="ARBA00006586"/>
    </source>
</evidence>
<evidence type="ECO:0000256" key="4">
    <source>
        <dbReference type="ARBA" id="ARBA00023145"/>
    </source>
</evidence>
<dbReference type="STRING" id="234267.Acid_0605"/>
<feature type="chain" id="PRO_5004163863" evidence="8">
    <location>
        <begin position="18"/>
        <end position="689"/>
    </location>
</feature>
<comment type="similarity">
    <text evidence="1">Belongs to the peptidase S45 family.</text>
</comment>
<dbReference type="Pfam" id="PF01804">
    <property type="entry name" value="Penicil_amidase"/>
    <property type="match status" value="1"/>
</dbReference>
<protein>
    <submittedName>
        <fullName evidence="9">Penicillin amidase</fullName>
        <ecNumber evidence="9">3.5.1.11</ecNumber>
    </submittedName>
</protein>
<dbReference type="PANTHER" id="PTHR34218">
    <property type="entry name" value="PEPTIDASE S45 PENICILLIN AMIDASE"/>
    <property type="match status" value="1"/>
</dbReference>
<gene>
    <name evidence="9" type="ordered locus">Acid_0605</name>
</gene>
<dbReference type="Gene3D" id="1.10.439.10">
    <property type="entry name" value="Penicillin Amidohydrolase, domain 1"/>
    <property type="match status" value="1"/>
</dbReference>
<name>Q02BF5_SOLUE</name>
<dbReference type="InParanoid" id="Q02BF5"/>
<proteinExistence type="inferred from homology"/>
<dbReference type="InterPro" id="IPR014395">
    <property type="entry name" value="Pen/GL7ACA/AHL_acylase"/>
</dbReference>
<dbReference type="InterPro" id="IPR029055">
    <property type="entry name" value="Ntn_hydrolases_N"/>
</dbReference>
<evidence type="ECO:0000313" key="9">
    <source>
        <dbReference type="EMBL" id="ABJ81611.1"/>
    </source>
</evidence>
<dbReference type="AlphaFoldDB" id="Q02BF5"/>
<feature type="binding site" evidence="6">
    <location>
        <position position="432"/>
    </location>
    <ligand>
        <name>Ca(2+)</name>
        <dbReference type="ChEBI" id="CHEBI:29108"/>
    </ligand>
</feature>
<dbReference type="CDD" id="cd01936">
    <property type="entry name" value="Ntn_CA"/>
    <property type="match status" value="1"/>
</dbReference>
<feature type="binding site" evidence="6">
    <location>
        <position position="254"/>
    </location>
    <ligand>
        <name>Ca(2+)</name>
        <dbReference type="ChEBI" id="CHEBI:29108"/>
    </ligand>
</feature>
<dbReference type="InterPro" id="IPR043147">
    <property type="entry name" value="Penicillin_amidase_A-knob"/>
</dbReference>
<reference evidence="9" key="1">
    <citation type="submission" date="2006-10" db="EMBL/GenBank/DDBJ databases">
        <title>Complete sequence of Solibacter usitatus Ellin6076.</title>
        <authorList>
            <consortium name="US DOE Joint Genome Institute"/>
            <person name="Copeland A."/>
            <person name="Lucas S."/>
            <person name="Lapidus A."/>
            <person name="Barry K."/>
            <person name="Detter J.C."/>
            <person name="Glavina del Rio T."/>
            <person name="Hammon N."/>
            <person name="Israni S."/>
            <person name="Dalin E."/>
            <person name="Tice H."/>
            <person name="Pitluck S."/>
            <person name="Thompson L.S."/>
            <person name="Brettin T."/>
            <person name="Bruce D."/>
            <person name="Han C."/>
            <person name="Tapia R."/>
            <person name="Gilna P."/>
            <person name="Schmutz J."/>
            <person name="Larimer F."/>
            <person name="Land M."/>
            <person name="Hauser L."/>
            <person name="Kyrpides N."/>
            <person name="Mikhailova N."/>
            <person name="Janssen P.H."/>
            <person name="Kuske C.R."/>
            <person name="Richardson P."/>
        </authorList>
    </citation>
    <scope>NUCLEOTIDE SEQUENCE</scope>
    <source>
        <strain evidence="9">Ellin6076</strain>
    </source>
</reference>
<dbReference type="GO" id="GO:0046872">
    <property type="term" value="F:metal ion binding"/>
    <property type="evidence" value="ECO:0007669"/>
    <property type="project" value="UniProtKB-KW"/>
</dbReference>
<evidence type="ECO:0000256" key="2">
    <source>
        <dbReference type="ARBA" id="ARBA00022729"/>
    </source>
</evidence>